<accession>A0ABS5FX53</accession>
<proteinExistence type="predicted"/>
<organism evidence="1 2">
    <name type="scientific">Bradyrhizobium jicamae</name>
    <dbReference type="NCBI Taxonomy" id="280332"/>
    <lineage>
        <taxon>Bacteria</taxon>
        <taxon>Pseudomonadati</taxon>
        <taxon>Pseudomonadota</taxon>
        <taxon>Alphaproteobacteria</taxon>
        <taxon>Hyphomicrobiales</taxon>
        <taxon>Nitrobacteraceae</taxon>
        <taxon>Bradyrhizobium</taxon>
    </lineage>
</organism>
<reference evidence="2" key="1">
    <citation type="journal article" date="2021" name="ISME J.">
        <title>Evolutionary origin and ecological implication of a unique nif island in free-living Bradyrhizobium lineages.</title>
        <authorList>
            <person name="Tao J."/>
        </authorList>
    </citation>
    <scope>NUCLEOTIDE SEQUENCE [LARGE SCALE GENOMIC DNA]</scope>
    <source>
        <strain evidence="2">SZCCT0434</strain>
    </source>
</reference>
<evidence type="ECO:0000313" key="1">
    <source>
        <dbReference type="EMBL" id="MBR0801423.1"/>
    </source>
</evidence>
<sequence>MPFGNNEADRLIRNLEDARDMATTNAKLLANSKTAETLAGQKALAVPEVKGGNPLTYVAPVAAEILGGGTECPARVLPERWR</sequence>
<evidence type="ECO:0000313" key="2">
    <source>
        <dbReference type="Proteomes" id="UP001315278"/>
    </source>
</evidence>
<dbReference type="RefSeq" id="WP_212495456.1">
    <property type="nucleotide sequence ID" value="NZ_JAFCJH010000081.1"/>
</dbReference>
<comment type="caution">
    <text evidence="1">The sequence shown here is derived from an EMBL/GenBank/DDBJ whole genome shotgun (WGS) entry which is preliminary data.</text>
</comment>
<name>A0ABS5FX53_9BRAD</name>
<dbReference type="EMBL" id="JAFCJH010000081">
    <property type="protein sequence ID" value="MBR0801423.1"/>
    <property type="molecule type" value="Genomic_DNA"/>
</dbReference>
<gene>
    <name evidence="1" type="ORF">JQ615_39360</name>
</gene>
<protein>
    <submittedName>
        <fullName evidence="1">Uncharacterized protein</fullName>
    </submittedName>
</protein>
<keyword evidence="2" id="KW-1185">Reference proteome</keyword>
<dbReference type="Proteomes" id="UP001315278">
    <property type="component" value="Unassembled WGS sequence"/>
</dbReference>